<protein>
    <submittedName>
        <fullName evidence="3">Uncharacterized protein</fullName>
    </submittedName>
</protein>
<reference evidence="3 4" key="1">
    <citation type="journal article" date="2024" name="Commun. Biol.">
        <title>Comparative genomic analysis of thermophilic fungi reveals convergent evolutionary adaptations and gene losses.</title>
        <authorList>
            <person name="Steindorff A.S."/>
            <person name="Aguilar-Pontes M.V."/>
            <person name="Robinson A.J."/>
            <person name="Andreopoulos B."/>
            <person name="LaButti K."/>
            <person name="Kuo A."/>
            <person name="Mondo S."/>
            <person name="Riley R."/>
            <person name="Otillar R."/>
            <person name="Haridas S."/>
            <person name="Lipzen A."/>
            <person name="Grimwood J."/>
            <person name="Schmutz J."/>
            <person name="Clum A."/>
            <person name="Reid I.D."/>
            <person name="Moisan M.C."/>
            <person name="Butler G."/>
            <person name="Nguyen T.T.M."/>
            <person name="Dewar K."/>
            <person name="Conant G."/>
            <person name="Drula E."/>
            <person name="Henrissat B."/>
            <person name="Hansel C."/>
            <person name="Singer S."/>
            <person name="Hutchinson M.I."/>
            <person name="de Vries R.P."/>
            <person name="Natvig D.O."/>
            <person name="Powell A.J."/>
            <person name="Tsang A."/>
            <person name="Grigoriev I.V."/>
        </authorList>
    </citation>
    <scope>NUCLEOTIDE SEQUENCE [LARGE SCALE GENOMIC DNA]</scope>
    <source>
        <strain evidence="3 4">ATCC 24622</strain>
    </source>
</reference>
<feature type="region of interest" description="Disordered" evidence="1">
    <location>
        <begin position="314"/>
        <end position="388"/>
    </location>
</feature>
<gene>
    <name evidence="3" type="ORF">VTK73DRAFT_9451</name>
</gene>
<accession>A0ABR3W2W6</accession>
<feature type="compositionally biased region" description="Low complexity" evidence="1">
    <location>
        <begin position="314"/>
        <end position="337"/>
    </location>
</feature>
<dbReference type="Proteomes" id="UP001586593">
    <property type="component" value="Unassembled WGS sequence"/>
</dbReference>
<feature type="region of interest" description="Disordered" evidence="1">
    <location>
        <begin position="29"/>
        <end position="90"/>
    </location>
</feature>
<evidence type="ECO:0000313" key="4">
    <source>
        <dbReference type="Proteomes" id="UP001586593"/>
    </source>
</evidence>
<sequence>MQSPGIHCPVLVHLHSPKPYAQDGLAAQTSNSALATSPTSPHLQPSNSPQSDFLLLLPVEPSRDTGTPAIVRTGRSPYSGPSSPASWIDSTEPAAASLRAAPSRLLQMESPALHAGGGAASLSPTSPVSIRSLGVANGSQKRKRSAGGHMSTMDSSPGSIADDHDVGDHSEKKRQPGVKRACNECRQQKVSHLPFLPPPPPFPGTPTTPLLPTPGLRLPKLYSISRCCYAPFLFIFFYFLFSFFFFSVRSYPPHGMACWEPYQGRSPPVFDGHSPRLFSPGPLLQLVVANARFAPRPYSCAAMSCRTPSRAVRGATASSSSARSSPTSSASASGRSTPRWRERSKSCAAPCRRPARRASPSTRRTRPTTPSCTRPSSTAPTPTPATPP</sequence>
<feature type="region of interest" description="Disordered" evidence="1">
    <location>
        <begin position="115"/>
        <end position="181"/>
    </location>
</feature>
<evidence type="ECO:0000256" key="1">
    <source>
        <dbReference type="SAM" id="MobiDB-lite"/>
    </source>
</evidence>
<name>A0ABR3W2W6_9PEZI</name>
<feature type="compositionally biased region" description="Low complexity" evidence="1">
    <location>
        <begin position="346"/>
        <end position="380"/>
    </location>
</feature>
<dbReference type="EMBL" id="JAZHXJ010000789">
    <property type="protein sequence ID" value="KAL1851364.1"/>
    <property type="molecule type" value="Genomic_DNA"/>
</dbReference>
<evidence type="ECO:0000313" key="3">
    <source>
        <dbReference type="EMBL" id="KAL1851364.1"/>
    </source>
</evidence>
<feature type="transmembrane region" description="Helical" evidence="2">
    <location>
        <begin position="229"/>
        <end position="246"/>
    </location>
</feature>
<keyword evidence="2" id="KW-1133">Transmembrane helix</keyword>
<keyword evidence="2" id="KW-0812">Transmembrane</keyword>
<keyword evidence="4" id="KW-1185">Reference proteome</keyword>
<evidence type="ECO:0000256" key="2">
    <source>
        <dbReference type="SAM" id="Phobius"/>
    </source>
</evidence>
<keyword evidence="2" id="KW-0472">Membrane</keyword>
<organism evidence="3 4">
    <name type="scientific">Phialemonium thermophilum</name>
    <dbReference type="NCBI Taxonomy" id="223376"/>
    <lineage>
        <taxon>Eukaryota</taxon>
        <taxon>Fungi</taxon>
        <taxon>Dikarya</taxon>
        <taxon>Ascomycota</taxon>
        <taxon>Pezizomycotina</taxon>
        <taxon>Sordariomycetes</taxon>
        <taxon>Sordariomycetidae</taxon>
        <taxon>Cephalothecales</taxon>
        <taxon>Cephalothecaceae</taxon>
        <taxon>Phialemonium</taxon>
    </lineage>
</organism>
<proteinExistence type="predicted"/>
<feature type="compositionally biased region" description="Polar residues" evidence="1">
    <location>
        <begin position="79"/>
        <end position="89"/>
    </location>
</feature>
<feature type="compositionally biased region" description="Polar residues" evidence="1">
    <location>
        <begin position="29"/>
        <end position="51"/>
    </location>
</feature>
<comment type="caution">
    <text evidence="3">The sequence shown here is derived from an EMBL/GenBank/DDBJ whole genome shotgun (WGS) entry which is preliminary data.</text>
</comment>
<feature type="compositionally biased region" description="Basic and acidic residues" evidence="1">
    <location>
        <begin position="161"/>
        <end position="174"/>
    </location>
</feature>